<keyword evidence="8" id="KW-1185">Reference proteome</keyword>
<sequence length="418" mass="44171">MAPQALRGLCALACAGVVAAHAQIPLAAVTEAKGPGALAGNSFKNGYRMAVDEINAAGGVLGQKLVLTQYDIDTKPEAAKEAMAQAVATKPFAVIGPVFSGLTLASMPLTAGTGIPHFTAGEAASVTRQFHPTLLRSSLSQPSSAPRLASLVSFGLELKSLALITIDNDLGRDGKAALSTVLKRRNVNIGFDRAIKPGQADFSKEVSELIAAAPDALLFYTTETEAIELLKELRRQNFSKPVFTDGLVASQTVLEAAGGAGEGILAHMIASAEAPVPTVQAFSNRFVARYGARPDHNAIKGYFVVQAIKAGLGVAGKVDQTAFMKAMRDTRFELRKYPELLSSTSYDYFGDLNRDSYFVVVRDGRPRVLATVRAIEGGNVELPNQTQVAMNSVEFRRVVASALSGKEPAAVATGNHRK</sequence>
<keyword evidence="3 5" id="KW-0732">Signal</keyword>
<evidence type="ECO:0000256" key="5">
    <source>
        <dbReference type="SAM" id="SignalP"/>
    </source>
</evidence>
<dbReference type="InterPro" id="IPR028081">
    <property type="entry name" value="Leu-bd"/>
</dbReference>
<dbReference type="PANTHER" id="PTHR30483:SF6">
    <property type="entry name" value="PERIPLASMIC BINDING PROTEIN OF ABC TRANSPORTER FOR NATURAL AMINO ACIDS"/>
    <property type="match status" value="1"/>
</dbReference>
<feature type="signal peptide" evidence="5">
    <location>
        <begin position="1"/>
        <end position="22"/>
    </location>
</feature>
<dbReference type="InterPro" id="IPR000709">
    <property type="entry name" value="Leu_Ile_Val-bd"/>
</dbReference>
<evidence type="ECO:0000256" key="4">
    <source>
        <dbReference type="ARBA" id="ARBA00022970"/>
    </source>
</evidence>
<comment type="similarity">
    <text evidence="1">Belongs to the leucine-binding protein family.</text>
</comment>
<feature type="chain" id="PRO_5045859576" evidence="5">
    <location>
        <begin position="23"/>
        <end position="418"/>
    </location>
</feature>
<dbReference type="PANTHER" id="PTHR30483">
    <property type="entry name" value="LEUCINE-SPECIFIC-BINDING PROTEIN"/>
    <property type="match status" value="1"/>
</dbReference>
<dbReference type="PRINTS" id="PR00337">
    <property type="entry name" value="LEUILEVALBP"/>
</dbReference>
<evidence type="ECO:0000313" key="8">
    <source>
        <dbReference type="Proteomes" id="UP001302257"/>
    </source>
</evidence>
<evidence type="ECO:0000256" key="1">
    <source>
        <dbReference type="ARBA" id="ARBA00010062"/>
    </source>
</evidence>
<dbReference type="InterPro" id="IPR028082">
    <property type="entry name" value="Peripla_BP_I"/>
</dbReference>
<dbReference type="Pfam" id="PF13458">
    <property type="entry name" value="Peripla_BP_6"/>
    <property type="match status" value="1"/>
</dbReference>
<keyword evidence="2" id="KW-0813">Transport</keyword>
<organism evidence="7 8">
    <name type="scientific">Rhodoferax mekongensis</name>
    <dbReference type="NCBI Taxonomy" id="3068341"/>
    <lineage>
        <taxon>Bacteria</taxon>
        <taxon>Pseudomonadati</taxon>
        <taxon>Pseudomonadota</taxon>
        <taxon>Betaproteobacteria</taxon>
        <taxon>Burkholderiales</taxon>
        <taxon>Comamonadaceae</taxon>
        <taxon>Rhodoferax</taxon>
    </lineage>
</organism>
<dbReference type="Proteomes" id="UP001302257">
    <property type="component" value="Chromosome"/>
</dbReference>
<name>A0ABZ0B1M9_9BURK</name>
<proteinExistence type="inferred from homology"/>
<gene>
    <name evidence="7" type="ORF">RAN89_04795</name>
</gene>
<evidence type="ECO:0000256" key="2">
    <source>
        <dbReference type="ARBA" id="ARBA00022448"/>
    </source>
</evidence>
<dbReference type="EMBL" id="CP132507">
    <property type="protein sequence ID" value="WNO05753.1"/>
    <property type="molecule type" value="Genomic_DNA"/>
</dbReference>
<dbReference type="SUPFAM" id="SSF53822">
    <property type="entry name" value="Periplasmic binding protein-like I"/>
    <property type="match status" value="1"/>
</dbReference>
<dbReference type="Gene3D" id="3.40.50.2300">
    <property type="match status" value="2"/>
</dbReference>
<keyword evidence="4" id="KW-0029">Amino-acid transport</keyword>
<evidence type="ECO:0000259" key="6">
    <source>
        <dbReference type="Pfam" id="PF13458"/>
    </source>
</evidence>
<feature type="domain" description="Leucine-binding protein" evidence="6">
    <location>
        <begin position="24"/>
        <end position="364"/>
    </location>
</feature>
<accession>A0ABZ0B1M9</accession>
<dbReference type="RefSeq" id="WP_313868489.1">
    <property type="nucleotide sequence ID" value="NZ_CP132507.1"/>
</dbReference>
<evidence type="ECO:0000256" key="3">
    <source>
        <dbReference type="ARBA" id="ARBA00022729"/>
    </source>
</evidence>
<dbReference type="CDD" id="cd06268">
    <property type="entry name" value="PBP1_ABC_transporter_LIVBP-like"/>
    <property type="match status" value="1"/>
</dbReference>
<protein>
    <submittedName>
        <fullName evidence="7">ABC transporter substrate-binding protein</fullName>
    </submittedName>
</protein>
<dbReference type="InterPro" id="IPR051010">
    <property type="entry name" value="BCAA_transport"/>
</dbReference>
<evidence type="ECO:0000313" key="7">
    <source>
        <dbReference type="EMBL" id="WNO05753.1"/>
    </source>
</evidence>
<reference evidence="7 8" key="1">
    <citation type="submission" date="2023-08" db="EMBL/GenBank/DDBJ databases">
        <title>Rhodoferax potami sp. nov. and Rhodoferax mekongensis sp. nov., isolated from the Mekong River in Thailand.</title>
        <authorList>
            <person name="Kitikhun S."/>
            <person name="Charoenyingcharoen P."/>
            <person name="Siriarchawattana P."/>
            <person name="Likhitrattanapisal S."/>
            <person name="Nilsakha T."/>
            <person name="Chanpet A."/>
            <person name="Rattanawaree P."/>
            <person name="Ingsriswang S."/>
        </authorList>
    </citation>
    <scope>NUCLEOTIDE SEQUENCE [LARGE SCALE GENOMIC DNA]</scope>
    <source>
        <strain evidence="7 8">TBRC 17307</strain>
    </source>
</reference>